<proteinExistence type="predicted"/>
<dbReference type="SUPFAM" id="SSF51735">
    <property type="entry name" value="NAD(P)-binding Rossmann-fold domains"/>
    <property type="match status" value="1"/>
</dbReference>
<dbReference type="InterPro" id="IPR041694">
    <property type="entry name" value="ADH_N_2"/>
</dbReference>
<dbReference type="CDD" id="cd05288">
    <property type="entry name" value="PGDH"/>
    <property type="match status" value="1"/>
</dbReference>
<reference evidence="3" key="2">
    <citation type="submission" date="2020-09" db="EMBL/GenBank/DDBJ databases">
        <authorList>
            <person name="Sun Q."/>
            <person name="Zhou Y."/>
        </authorList>
    </citation>
    <scope>NUCLEOTIDE SEQUENCE</scope>
    <source>
        <strain evidence="3">CGMCC 4.3508</strain>
    </source>
</reference>
<keyword evidence="4" id="KW-1185">Reference proteome</keyword>
<feature type="domain" description="Enoyl reductase (ER)" evidence="2">
    <location>
        <begin position="18"/>
        <end position="335"/>
    </location>
</feature>
<evidence type="ECO:0000259" key="2">
    <source>
        <dbReference type="SMART" id="SM00829"/>
    </source>
</evidence>
<evidence type="ECO:0000313" key="4">
    <source>
        <dbReference type="Proteomes" id="UP000638263"/>
    </source>
</evidence>
<dbReference type="InterPro" id="IPR045010">
    <property type="entry name" value="MDR_fam"/>
</dbReference>
<dbReference type="AlphaFoldDB" id="A0A917VRV6"/>
<keyword evidence="1" id="KW-0560">Oxidoreductase</keyword>
<dbReference type="InterPro" id="IPR011032">
    <property type="entry name" value="GroES-like_sf"/>
</dbReference>
<dbReference type="EMBL" id="BMMH01000005">
    <property type="protein sequence ID" value="GGL12495.1"/>
    <property type="molecule type" value="Genomic_DNA"/>
</dbReference>
<dbReference type="PANTHER" id="PTHR43205">
    <property type="entry name" value="PROSTAGLANDIN REDUCTASE"/>
    <property type="match status" value="1"/>
</dbReference>
<dbReference type="Gene3D" id="3.40.50.720">
    <property type="entry name" value="NAD(P)-binding Rossmann-like Domain"/>
    <property type="match status" value="1"/>
</dbReference>
<gene>
    <name evidence="3" type="ORF">GCM10011588_28640</name>
</gene>
<comment type="caution">
    <text evidence="3">The sequence shown here is derived from an EMBL/GenBank/DDBJ whole genome shotgun (WGS) entry which is preliminary data.</text>
</comment>
<dbReference type="Pfam" id="PF00107">
    <property type="entry name" value="ADH_zinc_N"/>
    <property type="match status" value="1"/>
</dbReference>
<dbReference type="FunFam" id="3.40.50.720:FF:000121">
    <property type="entry name" value="Prostaglandin reductase 2"/>
    <property type="match status" value="1"/>
</dbReference>
<dbReference type="Pfam" id="PF16884">
    <property type="entry name" value="ADH_N_2"/>
    <property type="match status" value="1"/>
</dbReference>
<name>A0A917VRV6_9NOCA</name>
<dbReference type="GO" id="GO:0016628">
    <property type="term" value="F:oxidoreductase activity, acting on the CH-CH group of donors, NAD or NADP as acceptor"/>
    <property type="evidence" value="ECO:0007669"/>
    <property type="project" value="InterPro"/>
</dbReference>
<accession>A0A917VRV6</accession>
<dbReference type="RefSeq" id="WP_062997775.1">
    <property type="nucleotide sequence ID" value="NZ_BMMH01000005.1"/>
</dbReference>
<dbReference type="SUPFAM" id="SSF50129">
    <property type="entry name" value="GroES-like"/>
    <property type="match status" value="2"/>
</dbReference>
<dbReference type="SMART" id="SM00829">
    <property type="entry name" value="PKS_ER"/>
    <property type="match status" value="1"/>
</dbReference>
<dbReference type="InterPro" id="IPR013149">
    <property type="entry name" value="ADH-like_C"/>
</dbReference>
<organism evidence="3 4">
    <name type="scientific">Nocardia jinanensis</name>
    <dbReference type="NCBI Taxonomy" id="382504"/>
    <lineage>
        <taxon>Bacteria</taxon>
        <taxon>Bacillati</taxon>
        <taxon>Actinomycetota</taxon>
        <taxon>Actinomycetes</taxon>
        <taxon>Mycobacteriales</taxon>
        <taxon>Nocardiaceae</taxon>
        <taxon>Nocardia</taxon>
    </lineage>
</organism>
<dbReference type="PANTHER" id="PTHR43205:SF7">
    <property type="entry name" value="PROSTAGLANDIN REDUCTASE 1"/>
    <property type="match status" value="1"/>
</dbReference>
<dbReference type="InterPro" id="IPR020843">
    <property type="entry name" value="ER"/>
</dbReference>
<evidence type="ECO:0000313" key="3">
    <source>
        <dbReference type="EMBL" id="GGL12495.1"/>
    </source>
</evidence>
<dbReference type="Gene3D" id="3.90.180.10">
    <property type="entry name" value="Medium-chain alcohol dehydrogenases, catalytic domain"/>
    <property type="match status" value="1"/>
</dbReference>
<protein>
    <submittedName>
        <fullName evidence="3">NADP-dependent oxidoreductase</fullName>
    </submittedName>
</protein>
<dbReference type="InterPro" id="IPR036291">
    <property type="entry name" value="NAD(P)-bd_dom_sf"/>
</dbReference>
<reference evidence="3" key="1">
    <citation type="journal article" date="2014" name="Int. J. Syst. Evol. Microbiol.">
        <title>Complete genome sequence of Corynebacterium casei LMG S-19264T (=DSM 44701T), isolated from a smear-ripened cheese.</title>
        <authorList>
            <consortium name="US DOE Joint Genome Institute (JGI-PGF)"/>
            <person name="Walter F."/>
            <person name="Albersmeier A."/>
            <person name="Kalinowski J."/>
            <person name="Ruckert C."/>
        </authorList>
    </citation>
    <scope>NUCLEOTIDE SEQUENCE</scope>
    <source>
        <strain evidence="3">CGMCC 4.3508</strain>
    </source>
</reference>
<evidence type="ECO:0000256" key="1">
    <source>
        <dbReference type="ARBA" id="ARBA00023002"/>
    </source>
</evidence>
<dbReference type="Proteomes" id="UP000638263">
    <property type="component" value="Unassembled WGS sequence"/>
</dbReference>
<sequence length="337" mass="36145">MSSGNHRIVLADHPVGEPRPADFRFEEVAMPVPGDGQVLLRTIYLSLDPYMRRRIDRGDTDPRAVRPGRLMPGGTICEVVKSRTPDFRPGDLVTNGAGWRQYSVADARAVRALDVTAMPSATALGVLGMPGFTGYAGLVKIGAPQPGETVVVAAATGPVGSTVGQVARMAGARVVGIAGGPRKCAHLIDDLGFDAAVDHRDPDFARRLAAAVPDGIDVYFENVGGAVLDAVLPRLNEFCRIPLCGLVAQYNATEAPGTDRLPGFLDRLLEVHGTVRAFAMTEFVGELYKQFVKDMSSWIQDGRFVYREDITDGLENAPAAFIGMLRGENLGKTVVRM</sequence>